<evidence type="ECO:0008006" key="3">
    <source>
        <dbReference type="Google" id="ProtNLM"/>
    </source>
</evidence>
<protein>
    <recommendedName>
        <fullName evidence="3">Aminoglycoside phosphotransferase domain-containing protein</fullName>
    </recommendedName>
</protein>
<dbReference type="EMBL" id="ML978159">
    <property type="protein sequence ID" value="KAF2035021.1"/>
    <property type="molecule type" value="Genomic_DNA"/>
</dbReference>
<dbReference type="OrthoDB" id="2906425at2759"/>
<dbReference type="Proteomes" id="UP000799777">
    <property type="component" value="Unassembled WGS sequence"/>
</dbReference>
<evidence type="ECO:0000313" key="2">
    <source>
        <dbReference type="Proteomes" id="UP000799777"/>
    </source>
</evidence>
<reference evidence="1" key="1">
    <citation type="journal article" date="2020" name="Stud. Mycol.">
        <title>101 Dothideomycetes genomes: a test case for predicting lifestyles and emergence of pathogens.</title>
        <authorList>
            <person name="Haridas S."/>
            <person name="Albert R."/>
            <person name="Binder M."/>
            <person name="Bloem J."/>
            <person name="Labutti K."/>
            <person name="Salamov A."/>
            <person name="Andreopoulos B."/>
            <person name="Baker S."/>
            <person name="Barry K."/>
            <person name="Bills G."/>
            <person name="Bluhm B."/>
            <person name="Cannon C."/>
            <person name="Castanera R."/>
            <person name="Culley D."/>
            <person name="Daum C."/>
            <person name="Ezra D."/>
            <person name="Gonzalez J."/>
            <person name="Henrissat B."/>
            <person name="Kuo A."/>
            <person name="Liang C."/>
            <person name="Lipzen A."/>
            <person name="Lutzoni F."/>
            <person name="Magnuson J."/>
            <person name="Mondo S."/>
            <person name="Nolan M."/>
            <person name="Ohm R."/>
            <person name="Pangilinan J."/>
            <person name="Park H.-J."/>
            <person name="Ramirez L."/>
            <person name="Alfaro M."/>
            <person name="Sun H."/>
            <person name="Tritt A."/>
            <person name="Yoshinaga Y."/>
            <person name="Zwiers L.-H."/>
            <person name="Turgeon B."/>
            <person name="Goodwin S."/>
            <person name="Spatafora J."/>
            <person name="Crous P."/>
            <person name="Grigoriev I."/>
        </authorList>
    </citation>
    <scope>NUCLEOTIDE SEQUENCE</scope>
    <source>
        <strain evidence="1">CBS 110217</strain>
    </source>
</reference>
<proteinExistence type="predicted"/>
<evidence type="ECO:0000313" key="1">
    <source>
        <dbReference type="EMBL" id="KAF2035021.1"/>
    </source>
</evidence>
<keyword evidence="2" id="KW-1185">Reference proteome</keyword>
<sequence>MQHLQHDITIQLDSDDEDERADAQDMQDAYDLLLRLIPQLFPRHSNAETISLFYHDLSASIILVNDQGNLVGIVDWECTITAPSWLVCEIPAFLEGLRRALASVPDLLSAEHQEYEYEVAQLRSFFLEGMARVKPEWVKEYREASV</sequence>
<accession>A0A9P4HH10</accession>
<gene>
    <name evidence="1" type="ORF">EK21DRAFT_107651</name>
</gene>
<name>A0A9P4HH10_9PLEO</name>
<organism evidence="1 2">
    <name type="scientific">Setomelanomma holmii</name>
    <dbReference type="NCBI Taxonomy" id="210430"/>
    <lineage>
        <taxon>Eukaryota</taxon>
        <taxon>Fungi</taxon>
        <taxon>Dikarya</taxon>
        <taxon>Ascomycota</taxon>
        <taxon>Pezizomycotina</taxon>
        <taxon>Dothideomycetes</taxon>
        <taxon>Pleosporomycetidae</taxon>
        <taxon>Pleosporales</taxon>
        <taxon>Pleosporineae</taxon>
        <taxon>Phaeosphaeriaceae</taxon>
        <taxon>Setomelanomma</taxon>
    </lineage>
</organism>
<dbReference type="AlphaFoldDB" id="A0A9P4HH10"/>
<comment type="caution">
    <text evidence="1">The sequence shown here is derived from an EMBL/GenBank/DDBJ whole genome shotgun (WGS) entry which is preliminary data.</text>
</comment>